<dbReference type="EMBL" id="CP034550">
    <property type="protein sequence ID" value="QFZ18721.1"/>
    <property type="molecule type" value="Genomic_DNA"/>
</dbReference>
<dbReference type="InterPro" id="IPR036291">
    <property type="entry name" value="NAD(P)-bd_dom_sf"/>
</dbReference>
<evidence type="ECO:0000259" key="1">
    <source>
        <dbReference type="Pfam" id="PF01370"/>
    </source>
</evidence>
<dbReference type="PANTHER" id="PTHR48079:SF6">
    <property type="entry name" value="NAD(P)-BINDING DOMAIN-CONTAINING PROTEIN-RELATED"/>
    <property type="match status" value="1"/>
</dbReference>
<protein>
    <submittedName>
        <fullName evidence="2">SDR family oxidoreductase</fullName>
    </submittedName>
</protein>
<reference evidence="3" key="1">
    <citation type="journal article" date="2021" name="Curr. Microbiol.">
        <title>Complete genome of nocamycin-producing strain Saccharothrix syringae NRRL B-16468 reveals the biosynthetic potential for secondary metabolites.</title>
        <authorList>
            <person name="Mo X."/>
            <person name="Yang S."/>
        </authorList>
    </citation>
    <scope>NUCLEOTIDE SEQUENCE [LARGE SCALE GENOMIC DNA]</scope>
    <source>
        <strain evidence="3">ATCC 51364 / DSM 43886 / JCM 6844 / KCTC 9398 / NBRC 14523 / NRRL B-16468 / INA 2240</strain>
    </source>
</reference>
<dbReference type="PANTHER" id="PTHR48079">
    <property type="entry name" value="PROTEIN YEEZ"/>
    <property type="match status" value="1"/>
</dbReference>
<gene>
    <name evidence="2" type="ORF">EKG83_15775</name>
</gene>
<dbReference type="Proteomes" id="UP000325787">
    <property type="component" value="Chromosome"/>
</dbReference>
<accession>A0A5Q0GXP5</accession>
<feature type="domain" description="NAD-dependent epimerase/dehydratase" evidence="1">
    <location>
        <begin position="3"/>
        <end position="211"/>
    </location>
</feature>
<dbReference type="Gene3D" id="3.40.50.720">
    <property type="entry name" value="NAD(P)-binding Rossmann-like Domain"/>
    <property type="match status" value="1"/>
</dbReference>
<evidence type="ECO:0000313" key="2">
    <source>
        <dbReference type="EMBL" id="QFZ18721.1"/>
    </source>
</evidence>
<organism evidence="2 3">
    <name type="scientific">Saccharothrix syringae</name>
    <name type="common">Nocardiopsis syringae</name>
    <dbReference type="NCBI Taxonomy" id="103733"/>
    <lineage>
        <taxon>Bacteria</taxon>
        <taxon>Bacillati</taxon>
        <taxon>Actinomycetota</taxon>
        <taxon>Actinomycetes</taxon>
        <taxon>Pseudonocardiales</taxon>
        <taxon>Pseudonocardiaceae</taxon>
        <taxon>Saccharothrix</taxon>
    </lineage>
</organism>
<keyword evidence="3" id="KW-1185">Reference proteome</keyword>
<name>A0A5Q0GXP5_SACSY</name>
<proteinExistence type="predicted"/>
<dbReference type="InterPro" id="IPR001509">
    <property type="entry name" value="Epimerase_deHydtase"/>
</dbReference>
<evidence type="ECO:0000313" key="3">
    <source>
        <dbReference type="Proteomes" id="UP000325787"/>
    </source>
</evidence>
<dbReference type="GO" id="GO:0005737">
    <property type="term" value="C:cytoplasm"/>
    <property type="evidence" value="ECO:0007669"/>
    <property type="project" value="TreeGrafter"/>
</dbReference>
<dbReference type="RefSeq" id="WP_033431246.1">
    <property type="nucleotide sequence ID" value="NZ_CP034550.1"/>
</dbReference>
<dbReference type="OrthoDB" id="9787292at2"/>
<dbReference type="CDD" id="cd05262">
    <property type="entry name" value="SDR_a7"/>
    <property type="match status" value="1"/>
</dbReference>
<dbReference type="InterPro" id="IPR051783">
    <property type="entry name" value="NAD(P)-dependent_oxidoreduct"/>
</dbReference>
<dbReference type="AlphaFoldDB" id="A0A5Q0GXP5"/>
<dbReference type="GO" id="GO:0004029">
    <property type="term" value="F:aldehyde dehydrogenase (NAD+) activity"/>
    <property type="evidence" value="ECO:0007669"/>
    <property type="project" value="TreeGrafter"/>
</dbReference>
<dbReference type="Pfam" id="PF01370">
    <property type="entry name" value="Epimerase"/>
    <property type="match status" value="1"/>
</dbReference>
<dbReference type="KEGG" id="ssyi:EKG83_15775"/>
<dbReference type="SUPFAM" id="SSF51735">
    <property type="entry name" value="NAD(P)-binding Rossmann-fold domains"/>
    <property type="match status" value="1"/>
</dbReference>
<sequence length="292" mass="29927">MRVLVTGAAGWIGSALVPELIGAGHRVVGLARSDRSAAAAAELGAEVLRGDLADLDLLRDAAAGADGAVHLAFGHDFSRFEESAREEGRVVEALGAALAGSGKPLVVASGTPVVPGGVATERDRAEGEGFAVLRDANARAAVGLAARGVRSSVVRLPRSVHGTGDRGFVRMLVDTARDRGVSGYVGDGSHRWPAVHVRDAAHLFRLALEQAPAGSVLHAVGDEGVPIREIAEVVGRHLDVPVAAVPAEGFGFLGGLLGIDQPASSALTRDLLGWRPVGPGLVEDLDAGHYFA</sequence>